<evidence type="ECO:0008006" key="3">
    <source>
        <dbReference type="Google" id="ProtNLM"/>
    </source>
</evidence>
<organism evidence="1 2">
    <name type="scientific">Trueperella bernardiae</name>
    <dbReference type="NCBI Taxonomy" id="59561"/>
    <lineage>
        <taxon>Bacteria</taxon>
        <taxon>Bacillati</taxon>
        <taxon>Actinomycetota</taxon>
        <taxon>Actinomycetes</taxon>
        <taxon>Actinomycetales</taxon>
        <taxon>Actinomycetaceae</taxon>
        <taxon>Trueperella</taxon>
    </lineage>
</organism>
<dbReference type="RefSeq" id="WP_285321697.1">
    <property type="nucleotide sequence ID" value="NZ_JASPDQ010000029.1"/>
</dbReference>
<gene>
    <name evidence="1" type="ORF">QP858_09355</name>
</gene>
<evidence type="ECO:0000313" key="1">
    <source>
        <dbReference type="EMBL" id="MDK8602662.1"/>
    </source>
</evidence>
<evidence type="ECO:0000313" key="2">
    <source>
        <dbReference type="Proteomes" id="UP001225576"/>
    </source>
</evidence>
<dbReference type="Proteomes" id="UP001225576">
    <property type="component" value="Unassembled WGS sequence"/>
</dbReference>
<accession>A0AAW6ZNA1</accession>
<dbReference type="InterPro" id="IPR036365">
    <property type="entry name" value="PGBD-like_sf"/>
</dbReference>
<dbReference type="InterPro" id="IPR036366">
    <property type="entry name" value="PGBDSf"/>
</dbReference>
<name>A0AAW6ZNA1_9ACTO</name>
<dbReference type="AlphaFoldDB" id="A0AAW6ZNA1"/>
<dbReference type="SUPFAM" id="SSF47090">
    <property type="entry name" value="PGBD-like"/>
    <property type="match status" value="1"/>
</dbReference>
<sequence>MKGFRALATLLGAVVVLAGVFWAGYTVASPSSAPTKDAAPTTVEATSGTIEHKIVLTASVSRQALPLTVNALEGYVLKVTDASTASQGDILYQVDARPVFAVVGSTPFWRDLAPGDSGDDVAQLNQMLVDTGFLAEPGQKFTAATRAAMKALLAEHGAGFDDVVPIGQLIAIPSEATPVMIDRSILYPGARLSGGERAISILDRDPSFAMIVTPTQAGMIPPGTTVRVHHGELTWDGVVGQSSTTDEGISLELLGADGGLVCGEECDALPPTATASLLTDVVLVPPATGVTVPVAAISTHADGTTSVTRVAGDAQESVNVTVVGVSGGLAVVEGVEEGDTLLLSGPQEEEES</sequence>
<reference evidence="1" key="1">
    <citation type="submission" date="2023-05" db="EMBL/GenBank/DDBJ databases">
        <title>Genomic Catalog of Human Bladder Bacteria.</title>
        <authorList>
            <person name="Du J."/>
        </authorList>
    </citation>
    <scope>NUCLEOTIDE SEQUENCE</scope>
    <source>
        <strain evidence="1">UMB1304A</strain>
    </source>
</reference>
<proteinExistence type="predicted"/>
<dbReference type="EMBL" id="JASPDQ010000029">
    <property type="protein sequence ID" value="MDK8602662.1"/>
    <property type="molecule type" value="Genomic_DNA"/>
</dbReference>
<protein>
    <recommendedName>
        <fullName evidence="3">Peptidoglycan-binding protein</fullName>
    </recommendedName>
</protein>
<comment type="caution">
    <text evidence="1">The sequence shown here is derived from an EMBL/GenBank/DDBJ whole genome shotgun (WGS) entry which is preliminary data.</text>
</comment>
<dbReference type="Gene3D" id="1.10.101.10">
    <property type="entry name" value="PGBD-like superfamily/PGBD"/>
    <property type="match status" value="1"/>
</dbReference>